<dbReference type="Proteomes" id="UP000594042">
    <property type="component" value="Chromosome"/>
</dbReference>
<protein>
    <submittedName>
        <fullName evidence="1">Uncharacterized protein</fullName>
    </submittedName>
</protein>
<evidence type="ECO:0000313" key="1">
    <source>
        <dbReference type="EMBL" id="BCI64827.1"/>
    </source>
</evidence>
<dbReference type="AlphaFoldDB" id="A0A7G1I5Y2"/>
<gene>
    <name evidence="1" type="ORF">Cop2CBH44_31800</name>
</gene>
<dbReference type="KEGG" id="copr:Cop2CBH44_31800"/>
<evidence type="ECO:0000313" key="2">
    <source>
        <dbReference type="Proteomes" id="UP000594042"/>
    </source>
</evidence>
<accession>A0A7G1I5Y2</accession>
<name>A0A7G1I5Y2_9BACT</name>
<sequence length="272" mass="30670">MSRDIRIQPILDDLAELKELLLVIDQTPSTPEILYKLAGEKAQALTDAIFLLHHDVKQKVSEQKDNGVKESRDVEVSVIPDLGYPEEPVIDDEEVPFVVECTPSVDEEQEEEVVEEISDDTERTLNEEQNGQNIVSKNIAERESVCQIQEPESVAVPKFTESGDIGKDVNAVDAVVDKTVFPKNVDAEISVDEALQRKRAKDIRKAMTLNDRFRFRRELFLNSDEVMNSAIDALGEIGTFADAETFLQGQFGWDPENATVIDFMSLVEKRYL</sequence>
<dbReference type="RefSeq" id="WP_021929324.1">
    <property type="nucleotide sequence ID" value="NZ_AP023322.1"/>
</dbReference>
<reference evidence="2" key="1">
    <citation type="submission" date="2020-07" db="EMBL/GenBank/DDBJ databases">
        <title>Complete genome sequencing of Coprobacter sp. strain 2CBH44.</title>
        <authorList>
            <person name="Sakamoto M."/>
            <person name="Murakami T."/>
            <person name="Mori H."/>
        </authorList>
    </citation>
    <scope>NUCLEOTIDE SEQUENCE [LARGE SCALE GENOMIC DNA]</scope>
    <source>
        <strain evidence="2">2CBH44</strain>
    </source>
</reference>
<organism evidence="1 2">
    <name type="scientific">Coprobacter secundus subsp. similis</name>
    <dbReference type="NCBI Taxonomy" id="2751153"/>
    <lineage>
        <taxon>Bacteria</taxon>
        <taxon>Pseudomonadati</taxon>
        <taxon>Bacteroidota</taxon>
        <taxon>Bacteroidia</taxon>
        <taxon>Bacteroidales</taxon>
        <taxon>Barnesiellaceae</taxon>
        <taxon>Coprobacter</taxon>
    </lineage>
</organism>
<proteinExistence type="predicted"/>
<dbReference type="EMBL" id="AP023322">
    <property type="protein sequence ID" value="BCI64827.1"/>
    <property type="molecule type" value="Genomic_DNA"/>
</dbReference>
<keyword evidence="2" id="KW-1185">Reference proteome</keyword>